<name>A0ABS5I3C1_9GAMM</name>
<evidence type="ECO:0008006" key="5">
    <source>
        <dbReference type="Google" id="ProtNLM"/>
    </source>
</evidence>
<evidence type="ECO:0000313" key="3">
    <source>
        <dbReference type="EMBL" id="MBR9728516.1"/>
    </source>
</evidence>
<feature type="chain" id="PRO_5047015906" description="DUF2946 domain-containing protein" evidence="2">
    <location>
        <begin position="24"/>
        <end position="99"/>
    </location>
</feature>
<keyword evidence="4" id="KW-1185">Reference proteome</keyword>
<protein>
    <recommendedName>
        <fullName evidence="5">DUF2946 domain-containing protein</fullName>
    </recommendedName>
</protein>
<dbReference type="EMBL" id="JAAIKR010000010">
    <property type="protein sequence ID" value="MBR9728516.1"/>
    <property type="molecule type" value="Genomic_DNA"/>
</dbReference>
<accession>A0ABS5I3C1</accession>
<keyword evidence="1" id="KW-0812">Transmembrane</keyword>
<evidence type="ECO:0000256" key="1">
    <source>
        <dbReference type="SAM" id="Phobius"/>
    </source>
</evidence>
<gene>
    <name evidence="3" type="ORF">G3R48_11070</name>
</gene>
<keyword evidence="2" id="KW-0732">Signal</keyword>
<evidence type="ECO:0000256" key="2">
    <source>
        <dbReference type="SAM" id="SignalP"/>
    </source>
</evidence>
<dbReference type="Proteomes" id="UP000811844">
    <property type="component" value="Unassembled WGS sequence"/>
</dbReference>
<keyword evidence="1" id="KW-0472">Membrane</keyword>
<keyword evidence="1" id="KW-1133">Transmembrane helix</keyword>
<dbReference type="RefSeq" id="WP_153664071.1">
    <property type="nucleotide sequence ID" value="NZ_JAAIKR010000010.1"/>
</dbReference>
<organism evidence="3 4">
    <name type="scientific">Shewanella intestini</name>
    <dbReference type="NCBI Taxonomy" id="2017544"/>
    <lineage>
        <taxon>Bacteria</taxon>
        <taxon>Pseudomonadati</taxon>
        <taxon>Pseudomonadota</taxon>
        <taxon>Gammaproteobacteria</taxon>
        <taxon>Alteromonadales</taxon>
        <taxon>Shewanellaceae</taxon>
        <taxon>Shewanella</taxon>
    </lineage>
</organism>
<feature type="signal peptide" evidence="2">
    <location>
        <begin position="1"/>
        <end position="23"/>
    </location>
</feature>
<sequence length="99" mass="11137">MFLKRLTAMLILCLLCLPISAFAQATFSYDLVTAASQGYALTDVQVLDHRCVYQSLPICSGKSLFYPLAFWGILLSLLPFLVRLVYIGLELPKLPRPKR</sequence>
<proteinExistence type="predicted"/>
<feature type="transmembrane region" description="Helical" evidence="1">
    <location>
        <begin position="64"/>
        <end position="89"/>
    </location>
</feature>
<reference evidence="3 4" key="1">
    <citation type="submission" date="2020-02" db="EMBL/GenBank/DDBJ databases">
        <title>Shewanella WXL01 sp. nov., a marine bacterium isolated from green algae in Luhuitou Fringing Reef (Northern South China Sea).</title>
        <authorList>
            <person name="Wang X."/>
        </authorList>
    </citation>
    <scope>NUCLEOTIDE SEQUENCE [LARGE SCALE GENOMIC DNA]</scope>
    <source>
        <strain evidence="3 4">MCCC 1A01895</strain>
    </source>
</reference>
<evidence type="ECO:0000313" key="4">
    <source>
        <dbReference type="Proteomes" id="UP000811844"/>
    </source>
</evidence>
<comment type="caution">
    <text evidence="3">The sequence shown here is derived from an EMBL/GenBank/DDBJ whole genome shotgun (WGS) entry which is preliminary data.</text>
</comment>